<keyword evidence="2" id="KW-1133">Transmembrane helix</keyword>
<gene>
    <name evidence="4" type="ORF">BBJ29_001045</name>
    <name evidence="5" type="ORF">BBP00_00003003</name>
</gene>
<accession>A0A3F2RVR5</accession>
<sequence>MQLIKGLFIAAALCVAHANATVVEKNGMNQHVPDEAAPTPTPEPIEKGYSLQEVNFASGDVKENGEDDDESSSTLPIIGAVGACAVVGVLAAVYVKRRNEEEKLPGEIFTIDDKNSVLLAATVPGAA</sequence>
<feature type="signal peptide" evidence="3">
    <location>
        <begin position="1"/>
        <end position="18"/>
    </location>
</feature>
<dbReference type="EMBL" id="MBDO02000058">
    <property type="protein sequence ID" value="RLN65173.1"/>
    <property type="molecule type" value="Genomic_DNA"/>
</dbReference>
<keyword evidence="2" id="KW-0472">Membrane</keyword>
<evidence type="ECO:0000313" key="5">
    <source>
        <dbReference type="EMBL" id="RLN65173.1"/>
    </source>
</evidence>
<organism evidence="5 6">
    <name type="scientific">Phytophthora kernoviae</name>
    <dbReference type="NCBI Taxonomy" id="325452"/>
    <lineage>
        <taxon>Eukaryota</taxon>
        <taxon>Sar</taxon>
        <taxon>Stramenopiles</taxon>
        <taxon>Oomycota</taxon>
        <taxon>Peronosporomycetes</taxon>
        <taxon>Peronosporales</taxon>
        <taxon>Peronosporaceae</taxon>
        <taxon>Phytophthora</taxon>
    </lineage>
</organism>
<reference evidence="6 7" key="1">
    <citation type="submission" date="2018-07" db="EMBL/GenBank/DDBJ databases">
        <title>Genome sequencing of oomycete isolates from Chile give support for New Zealand origin for Phytophthora kernoviae and make available the first Nothophytophthora sp. genome.</title>
        <authorList>
            <person name="Studholme D.J."/>
            <person name="Sanfuentes E."/>
            <person name="Panda P."/>
            <person name="Hill R."/>
            <person name="Sambles C."/>
            <person name="Grant M."/>
            <person name="Williams N.M."/>
            <person name="Mcdougal R.L."/>
        </authorList>
    </citation>
    <scope>NUCLEOTIDE SEQUENCE [LARGE SCALE GENOMIC DNA]</scope>
    <source>
        <strain evidence="5">Chile6</strain>
        <strain evidence="4">Chile7</strain>
    </source>
</reference>
<keyword evidence="2" id="KW-0812">Transmembrane</keyword>
<dbReference type="OrthoDB" id="164443at2759"/>
<dbReference type="EMBL" id="MBAD02001247">
    <property type="protein sequence ID" value="RLN56658.1"/>
    <property type="molecule type" value="Genomic_DNA"/>
</dbReference>
<feature type="transmembrane region" description="Helical" evidence="2">
    <location>
        <begin position="75"/>
        <end position="95"/>
    </location>
</feature>
<dbReference type="AlphaFoldDB" id="A0A3F2RVR5"/>
<feature type="region of interest" description="Disordered" evidence="1">
    <location>
        <begin position="28"/>
        <end position="49"/>
    </location>
</feature>
<protein>
    <recommendedName>
        <fullName evidence="8">RxLR effector protein</fullName>
    </recommendedName>
</protein>
<dbReference type="Proteomes" id="UP000284657">
    <property type="component" value="Unassembled WGS sequence"/>
</dbReference>
<dbReference type="Proteomes" id="UP000277300">
    <property type="component" value="Unassembled WGS sequence"/>
</dbReference>
<comment type="caution">
    <text evidence="5">The sequence shown here is derived from an EMBL/GenBank/DDBJ whole genome shotgun (WGS) entry which is preliminary data.</text>
</comment>
<evidence type="ECO:0008006" key="8">
    <source>
        <dbReference type="Google" id="ProtNLM"/>
    </source>
</evidence>
<proteinExistence type="predicted"/>
<evidence type="ECO:0000313" key="6">
    <source>
        <dbReference type="Proteomes" id="UP000277300"/>
    </source>
</evidence>
<name>A0A3F2RVR5_9STRA</name>
<evidence type="ECO:0000256" key="2">
    <source>
        <dbReference type="SAM" id="Phobius"/>
    </source>
</evidence>
<evidence type="ECO:0000313" key="7">
    <source>
        <dbReference type="Proteomes" id="UP000284657"/>
    </source>
</evidence>
<evidence type="ECO:0000256" key="1">
    <source>
        <dbReference type="SAM" id="MobiDB-lite"/>
    </source>
</evidence>
<evidence type="ECO:0000313" key="4">
    <source>
        <dbReference type="EMBL" id="RLN56658.1"/>
    </source>
</evidence>
<keyword evidence="3" id="KW-0732">Signal</keyword>
<evidence type="ECO:0000256" key="3">
    <source>
        <dbReference type="SAM" id="SignalP"/>
    </source>
</evidence>
<feature type="chain" id="PRO_5036082297" description="RxLR effector protein" evidence="3">
    <location>
        <begin position="19"/>
        <end position="127"/>
    </location>
</feature>